<dbReference type="InterPro" id="IPR002197">
    <property type="entry name" value="HTH_Fis"/>
</dbReference>
<proteinExistence type="predicted"/>
<dbReference type="SUPFAM" id="SSF46689">
    <property type="entry name" value="Homeodomain-like"/>
    <property type="match status" value="1"/>
</dbReference>
<dbReference type="InterPro" id="IPR030828">
    <property type="entry name" value="HTH_TyrR"/>
</dbReference>
<dbReference type="KEGG" id="psic:J4E96_19375"/>
<evidence type="ECO:0000313" key="3">
    <source>
        <dbReference type="EMBL" id="QTE29398.1"/>
    </source>
</evidence>
<name>A0A8A4ZIG1_9MICO</name>
<sequence>MPGSGSPVLAREPGSPRDRAASDRESLALELGRGGAGSPVRPEIRASWARSAAGGLQIEHLEVPVDGEFDDESPLMSAARPVLSALWSHLADEPVSVMLCDETGLVLSRECGDPAVLRSLDEVALAPGSTYSEAAVGTNGFGLALADDRLTLVAGDEHYSAQLMGYTCAGSPIHDLATGAVIGAISLTTWSSSGTGLLLAVAVQTSANIEAHVVSQGRTLPGDRRPRLTRFEVIERDAIALALERNPDSVADAANDLGISRATIFRRIKRYGIRPHTVVARHTEPT</sequence>
<dbReference type="Pfam" id="PF18024">
    <property type="entry name" value="HTH_50"/>
    <property type="match status" value="1"/>
</dbReference>
<evidence type="ECO:0000259" key="2">
    <source>
        <dbReference type="Pfam" id="PF18024"/>
    </source>
</evidence>
<dbReference type="Gene3D" id="1.10.10.60">
    <property type="entry name" value="Homeodomain-like"/>
    <property type="match status" value="1"/>
</dbReference>
<organism evidence="3 4">
    <name type="scientific">Pengzhenrongella sicca</name>
    <dbReference type="NCBI Taxonomy" id="2819238"/>
    <lineage>
        <taxon>Bacteria</taxon>
        <taxon>Bacillati</taxon>
        <taxon>Actinomycetota</taxon>
        <taxon>Actinomycetes</taxon>
        <taxon>Micrococcales</taxon>
        <taxon>Pengzhenrongella</taxon>
    </lineage>
</organism>
<reference evidence="3" key="1">
    <citation type="submission" date="2021-03" db="EMBL/GenBank/DDBJ databases">
        <title>Pengzhenrongella sicca gen. nov., sp. nov., a new member of suborder Micrococcineae isolated from High-Arctic tundra soil.</title>
        <authorList>
            <person name="Peng F."/>
        </authorList>
    </citation>
    <scope>NUCLEOTIDE SEQUENCE</scope>
    <source>
        <strain evidence="3">LRZ-2</strain>
    </source>
</reference>
<protein>
    <recommendedName>
        <fullName evidence="2">TyrR-like helix-turn-helix domain-containing protein</fullName>
    </recommendedName>
</protein>
<dbReference type="GO" id="GO:0043565">
    <property type="term" value="F:sequence-specific DNA binding"/>
    <property type="evidence" value="ECO:0007669"/>
    <property type="project" value="InterPro"/>
</dbReference>
<feature type="domain" description="TyrR-like helix-turn-helix" evidence="2">
    <location>
        <begin position="233"/>
        <end position="273"/>
    </location>
</feature>
<gene>
    <name evidence="3" type="ORF">J4E96_19375</name>
</gene>
<dbReference type="InterPro" id="IPR009057">
    <property type="entry name" value="Homeodomain-like_sf"/>
</dbReference>
<dbReference type="EMBL" id="CP071868">
    <property type="protein sequence ID" value="QTE29398.1"/>
    <property type="molecule type" value="Genomic_DNA"/>
</dbReference>
<feature type="compositionally biased region" description="Basic and acidic residues" evidence="1">
    <location>
        <begin position="14"/>
        <end position="27"/>
    </location>
</feature>
<keyword evidence="4" id="KW-1185">Reference proteome</keyword>
<dbReference type="RefSeq" id="WP_227423673.1">
    <property type="nucleotide sequence ID" value="NZ_CP071868.1"/>
</dbReference>
<dbReference type="Gene3D" id="3.30.450.40">
    <property type="match status" value="1"/>
</dbReference>
<dbReference type="InterPro" id="IPR029016">
    <property type="entry name" value="GAF-like_dom_sf"/>
</dbReference>
<evidence type="ECO:0000313" key="4">
    <source>
        <dbReference type="Proteomes" id="UP000663937"/>
    </source>
</evidence>
<dbReference type="Proteomes" id="UP000663937">
    <property type="component" value="Chromosome"/>
</dbReference>
<dbReference type="AlphaFoldDB" id="A0A8A4ZIG1"/>
<dbReference type="PRINTS" id="PR01590">
    <property type="entry name" value="HTHFIS"/>
</dbReference>
<accession>A0A8A4ZIG1</accession>
<evidence type="ECO:0000256" key="1">
    <source>
        <dbReference type="SAM" id="MobiDB-lite"/>
    </source>
</evidence>
<feature type="region of interest" description="Disordered" evidence="1">
    <location>
        <begin position="1"/>
        <end position="40"/>
    </location>
</feature>